<evidence type="ECO:0000256" key="3">
    <source>
        <dbReference type="ARBA" id="ARBA00022840"/>
    </source>
</evidence>
<evidence type="ECO:0000259" key="6">
    <source>
        <dbReference type="SMART" id="SM00382"/>
    </source>
</evidence>
<evidence type="ECO:0000313" key="8">
    <source>
        <dbReference type="Proteomes" id="UP000265515"/>
    </source>
</evidence>
<comment type="caution">
    <text evidence="7">The sequence shown here is derived from an EMBL/GenBank/DDBJ whole genome shotgun (WGS) entry which is preliminary data.</text>
</comment>
<dbReference type="PANTHER" id="PTHR43392">
    <property type="entry name" value="AAA-TYPE ATPASE FAMILY PROTEIN / ANKYRIN REPEAT FAMILY PROTEIN"/>
    <property type="match status" value="1"/>
</dbReference>
<dbReference type="GO" id="GO:0016887">
    <property type="term" value="F:ATP hydrolysis activity"/>
    <property type="evidence" value="ECO:0007669"/>
    <property type="project" value="InterPro"/>
</dbReference>
<evidence type="ECO:0000256" key="4">
    <source>
        <dbReference type="SAM" id="Coils"/>
    </source>
</evidence>
<dbReference type="STRING" id="69332.A0A388K4C3"/>
<evidence type="ECO:0000256" key="2">
    <source>
        <dbReference type="ARBA" id="ARBA00022741"/>
    </source>
</evidence>
<dbReference type="PRINTS" id="PR00819">
    <property type="entry name" value="CBXCFQXSUPER"/>
</dbReference>
<dbReference type="CDD" id="cd22249">
    <property type="entry name" value="UDM1_RNF168_RNF169-like"/>
    <property type="match status" value="1"/>
</dbReference>
<dbReference type="FunFam" id="1.10.8.60:FF:000160">
    <property type="entry name" value="WGS project CABT00000000 data, contig 2.55"/>
    <property type="match status" value="1"/>
</dbReference>
<proteinExistence type="inferred from homology"/>
<keyword evidence="3" id="KW-0067">ATP-binding</keyword>
<dbReference type="InterPro" id="IPR050773">
    <property type="entry name" value="CbxX/CfxQ_RuBisCO_ESX"/>
</dbReference>
<dbReference type="SUPFAM" id="SSF52540">
    <property type="entry name" value="P-loop containing nucleoside triphosphate hydrolases"/>
    <property type="match status" value="3"/>
</dbReference>
<feature type="compositionally biased region" description="Basic and acidic residues" evidence="5">
    <location>
        <begin position="116"/>
        <end position="130"/>
    </location>
</feature>
<dbReference type="CDD" id="cd00009">
    <property type="entry name" value="AAA"/>
    <property type="match status" value="1"/>
</dbReference>
<dbReference type="OrthoDB" id="10261663at2759"/>
<feature type="region of interest" description="Disordered" evidence="5">
    <location>
        <begin position="1091"/>
        <end position="1129"/>
    </location>
</feature>
<dbReference type="GO" id="GO:0005524">
    <property type="term" value="F:ATP binding"/>
    <property type="evidence" value="ECO:0007669"/>
    <property type="project" value="UniProtKB-KW"/>
</dbReference>
<dbReference type="AlphaFoldDB" id="A0A388K4C3"/>
<feature type="compositionally biased region" description="Basic and acidic residues" evidence="5">
    <location>
        <begin position="1098"/>
        <end position="1108"/>
    </location>
</feature>
<reference evidence="7 8" key="1">
    <citation type="journal article" date="2018" name="Cell">
        <title>The Chara Genome: Secondary Complexity and Implications for Plant Terrestrialization.</title>
        <authorList>
            <person name="Nishiyama T."/>
            <person name="Sakayama H."/>
            <person name="Vries J.D."/>
            <person name="Buschmann H."/>
            <person name="Saint-Marcoux D."/>
            <person name="Ullrich K.K."/>
            <person name="Haas F.B."/>
            <person name="Vanderstraeten L."/>
            <person name="Becker D."/>
            <person name="Lang D."/>
            <person name="Vosolsobe S."/>
            <person name="Rombauts S."/>
            <person name="Wilhelmsson P.K.I."/>
            <person name="Janitza P."/>
            <person name="Kern R."/>
            <person name="Heyl A."/>
            <person name="Rumpler F."/>
            <person name="Villalobos L.I.A.C."/>
            <person name="Clay J.M."/>
            <person name="Skokan R."/>
            <person name="Toyoda A."/>
            <person name="Suzuki Y."/>
            <person name="Kagoshima H."/>
            <person name="Schijlen E."/>
            <person name="Tajeshwar N."/>
            <person name="Catarino B."/>
            <person name="Hetherington A.J."/>
            <person name="Saltykova A."/>
            <person name="Bonnot C."/>
            <person name="Breuninger H."/>
            <person name="Symeonidi A."/>
            <person name="Radhakrishnan G.V."/>
            <person name="Van Nieuwerburgh F."/>
            <person name="Deforce D."/>
            <person name="Chang C."/>
            <person name="Karol K.G."/>
            <person name="Hedrich R."/>
            <person name="Ulvskov P."/>
            <person name="Glockner G."/>
            <person name="Delwiche C.F."/>
            <person name="Petrasek J."/>
            <person name="Van de Peer Y."/>
            <person name="Friml J."/>
            <person name="Beilby M."/>
            <person name="Dolan L."/>
            <person name="Kohara Y."/>
            <person name="Sugano S."/>
            <person name="Fujiyama A."/>
            <person name="Delaux P.-M."/>
            <person name="Quint M."/>
            <person name="TheiBen G."/>
            <person name="Hagemann M."/>
            <person name="Harholt J."/>
            <person name="Dunand C."/>
            <person name="Zachgo S."/>
            <person name="Langdale J."/>
            <person name="Maumus F."/>
            <person name="Straeten D.V.D."/>
            <person name="Gould S.B."/>
            <person name="Rensing S.A."/>
        </authorList>
    </citation>
    <scope>NUCLEOTIDE SEQUENCE [LARGE SCALE GENOMIC DNA]</scope>
    <source>
        <strain evidence="7 8">S276</strain>
    </source>
</reference>
<dbReference type="InterPro" id="IPR003593">
    <property type="entry name" value="AAA+_ATPase"/>
</dbReference>
<dbReference type="Pfam" id="PF17866">
    <property type="entry name" value="AAA_lid_6"/>
    <property type="match status" value="2"/>
</dbReference>
<keyword evidence="2" id="KW-0547">Nucleotide-binding</keyword>
<evidence type="ECO:0000256" key="5">
    <source>
        <dbReference type="SAM" id="MobiDB-lite"/>
    </source>
</evidence>
<dbReference type="InterPro" id="IPR000641">
    <property type="entry name" value="CbxX/CfxQ"/>
</dbReference>
<feature type="region of interest" description="Disordered" evidence="5">
    <location>
        <begin position="80"/>
        <end position="157"/>
    </location>
</feature>
<dbReference type="Pfam" id="PF00004">
    <property type="entry name" value="AAA"/>
    <property type="match status" value="1"/>
</dbReference>
<feature type="region of interest" description="Disordered" evidence="5">
    <location>
        <begin position="1182"/>
        <end position="1212"/>
    </location>
</feature>
<dbReference type="Gene3D" id="3.40.50.300">
    <property type="entry name" value="P-loop containing nucleotide triphosphate hydrolases"/>
    <property type="match status" value="3"/>
</dbReference>
<dbReference type="Proteomes" id="UP000265515">
    <property type="component" value="Unassembled WGS sequence"/>
</dbReference>
<dbReference type="Gramene" id="GBG64793">
    <property type="protein sequence ID" value="GBG64793"/>
    <property type="gene ID" value="CBR_g46749"/>
</dbReference>
<feature type="coiled-coil region" evidence="4">
    <location>
        <begin position="40"/>
        <end position="73"/>
    </location>
</feature>
<name>A0A388K4C3_CHABU</name>
<feature type="compositionally biased region" description="Gly residues" evidence="5">
    <location>
        <begin position="1116"/>
        <end position="1126"/>
    </location>
</feature>
<dbReference type="FunFam" id="3.40.50.300:FF:000216">
    <property type="entry name" value="Type VII secretion ATPase EccA"/>
    <property type="match status" value="1"/>
</dbReference>
<sequence length="1264" mass="139212">MAKRKNIEDEKKKITDLCLQEKHDCKVIQMDAEIEITKVRVDLEKRLVEENLKKEAQETKQRVQAQISKLEKAANLMVSLGKSSSSVSPNRGVFPSKTGEVPAATGTKSAGGGEEVGGRGEADRGEEEAAGRNGGTGEGGGGGGGTAGGGESENEDPTKDLDEVVVFVSKPLDEQVQALFNENAAESSSSSSSPSPFKCSLSNWLGIASTAGDARDLLSEIIMKPISPTLKPGIEYTEDGENGHGWVSGFRYFEKLPLKENSSVDDQMQKTLLCFLCRSQDGIQGLEQLLQQLDAEGGGLLFVDEAYQLNPEVEFNGRRVLDYLLTEAENKIGKLAVAFAGYQNKIEKLLEYNEGLPSRFPYMFVFEDFSDKQLHDIFLSSVQQVFPEHCRAVTIEGGPEGGPMKILIRRIGRGRGRVGFGNARAVKNEVERVFERQATRVKKERDEGGNPDDFFFTKEDLLGPDPTAALARCKAWQKLKGMIGLKKVKEEVENLTELILRDLGFLSNGEVVVKKPSDFIGSVMGESEKTTRGILNACVGKVLVIDEAYGLYASASSSSGSSGAGGHSDIYRTAVVDTIVGEVQNVPGEDRCVLMLGYREDMERMMANSNPGLQRRFSLETAFVFEDFSVDELVKILNLKMSKLELQSSFEAQQCAGEVLAKRKRLKNFGNGGEVDNLLTAALKRMESRLKHLPADQRVRMSQHILPTDFDPDWECGSGGAGMQVLKLPRVEDLFSDLMSCDHLVDQMLGYQSDMDLARQRGRDPLQQIPMNFCFVGPPGTGKTTVARRMGKFMRGLGVLGSDEVVETSGASFLGQYVGQTGPKVIAMLEKALGKVLFIDEACQLNPMAGATSVYAKEAVDELVNQLTKPQFYRKLVIILAGYEDAIDSLLRSNDGLRSRFSETVVFRSFTGEQCAQLFKKLLASDGFAIEDDDQESDEELKELFTRLAKTPAWGNGRDINNIVKKTTQKFSRSIVTKGGHGGDGAKDEAFRGICAGSVLSIPMKMIRECLHVEEEKRRKGRSDQLYAPHGMTLIHPPLALQDMSWRTPATATLSLTSAEDVVQITTASSSEHKVEEILEAKGSLREEVVKQLQQGEGGKEEEEKREWLTSSPGNDGQGGGGGGGVATVVRDDGVTDQVWGEIQQAILREEAVRAAVKRQEEMAKQAEMEARRLEELARRLKEEEEENRKQQEAEEAARRAREKAEKERREAERLEMVRQKEEQVLKKIQQMGVCCMGYRWLKVDSGYRCAGGSHYMSKAEAGL</sequence>
<keyword evidence="4" id="KW-0175">Coiled coil</keyword>
<accession>A0A388K4C3</accession>
<gene>
    <name evidence="7" type="ORF">CBR_g46749</name>
</gene>
<dbReference type="Gene3D" id="1.10.8.60">
    <property type="match status" value="2"/>
</dbReference>
<evidence type="ECO:0000313" key="7">
    <source>
        <dbReference type="EMBL" id="GBG64793.1"/>
    </source>
</evidence>
<comment type="similarity">
    <text evidence="1">Belongs to the CbxX/CfxQ family.</text>
</comment>
<dbReference type="InterPro" id="IPR041627">
    <property type="entry name" value="AAA_lid_6"/>
</dbReference>
<feature type="compositionally biased region" description="Gly residues" evidence="5">
    <location>
        <begin position="132"/>
        <end position="151"/>
    </location>
</feature>
<evidence type="ECO:0000256" key="1">
    <source>
        <dbReference type="ARBA" id="ARBA00010378"/>
    </source>
</evidence>
<keyword evidence="8" id="KW-1185">Reference proteome</keyword>
<dbReference type="PANTHER" id="PTHR43392:SF2">
    <property type="entry name" value="AAA-TYPE ATPASE FAMILY PROTEIN _ ANKYRIN REPEAT FAMILY PROTEIN"/>
    <property type="match status" value="1"/>
</dbReference>
<protein>
    <recommendedName>
        <fullName evidence="6">AAA+ ATPase domain-containing protein</fullName>
    </recommendedName>
</protein>
<organism evidence="7 8">
    <name type="scientific">Chara braunii</name>
    <name type="common">Braun's stonewort</name>
    <dbReference type="NCBI Taxonomy" id="69332"/>
    <lineage>
        <taxon>Eukaryota</taxon>
        <taxon>Viridiplantae</taxon>
        <taxon>Streptophyta</taxon>
        <taxon>Charophyceae</taxon>
        <taxon>Charales</taxon>
        <taxon>Characeae</taxon>
        <taxon>Chara</taxon>
    </lineage>
</organism>
<feature type="domain" description="AAA+ ATPase" evidence="6">
    <location>
        <begin position="769"/>
        <end position="911"/>
    </location>
</feature>
<dbReference type="InterPro" id="IPR003959">
    <property type="entry name" value="ATPase_AAA_core"/>
</dbReference>
<dbReference type="EMBL" id="BFEA01000054">
    <property type="protein sequence ID" value="GBG64793.1"/>
    <property type="molecule type" value="Genomic_DNA"/>
</dbReference>
<dbReference type="InterPro" id="IPR027417">
    <property type="entry name" value="P-loop_NTPase"/>
</dbReference>
<dbReference type="SMART" id="SM00382">
    <property type="entry name" value="AAA"/>
    <property type="match status" value="1"/>
</dbReference>